<comment type="caution">
    <text evidence="2">The sequence shown here is derived from an EMBL/GenBank/DDBJ whole genome shotgun (WGS) entry which is preliminary data.</text>
</comment>
<evidence type="ECO:0000313" key="2">
    <source>
        <dbReference type="EMBL" id="MBK1883496.1"/>
    </source>
</evidence>
<dbReference type="NCBIfam" id="TIGR02597">
    <property type="entry name" value="TIGR02597 family protein"/>
    <property type="match status" value="1"/>
</dbReference>
<dbReference type="RefSeq" id="WP_200271703.1">
    <property type="nucleotide sequence ID" value="NZ_JAENIJ010000022.1"/>
</dbReference>
<keyword evidence="3" id="KW-1185">Reference proteome</keyword>
<feature type="signal peptide" evidence="1">
    <location>
        <begin position="1"/>
        <end position="21"/>
    </location>
</feature>
<dbReference type="Proteomes" id="UP000603141">
    <property type="component" value="Unassembled WGS sequence"/>
</dbReference>
<reference evidence="2" key="1">
    <citation type="submission" date="2021-01" db="EMBL/GenBank/DDBJ databases">
        <title>Modified the classification status of verrucomicrobia.</title>
        <authorList>
            <person name="Feng X."/>
        </authorList>
    </citation>
    <scope>NUCLEOTIDE SEQUENCE</scope>
    <source>
        <strain evidence="2">KCTC 22041</strain>
    </source>
</reference>
<sequence>MKPFISYSILAALAACGAASAQVTAKTTPVGYVSLGVTDGSAAVPANTDVAISIPLQRSTEFSGAVTSVSGSVISFSSASFEADEFSSDSSTPYICVVTSGDGEGLMALVTATSTDSLTVSVVGGGDLSAVVAGDMVSVSKAWTLSSFFSSDLPAGTRVLAFSGTTAGENLASNLQYVWSGSSWVQLVGGSGTASNTILYPGESFILRSGATAIESLIVSGEVPTYASGALISKLGTGNQDNRISFFSPVDQTIGSLGLGFTAGDRLLAFNNASTGVNKAASEILVWNGTDWIGLLGVSGIQTDAYTIKAGVGYVYRRVSTAPVGDIDWTATPSYVSEL</sequence>
<dbReference type="PROSITE" id="PS51257">
    <property type="entry name" value="PROKAR_LIPOPROTEIN"/>
    <property type="match status" value="1"/>
</dbReference>
<dbReference type="EMBL" id="JAENIJ010000022">
    <property type="protein sequence ID" value="MBK1883496.1"/>
    <property type="molecule type" value="Genomic_DNA"/>
</dbReference>
<protein>
    <submittedName>
        <fullName evidence="2">TIGR02597 family protein</fullName>
    </submittedName>
</protein>
<accession>A0A934S6F6</accession>
<organism evidence="2 3">
    <name type="scientific">Luteolibacter pohnpeiensis</name>
    <dbReference type="NCBI Taxonomy" id="454153"/>
    <lineage>
        <taxon>Bacteria</taxon>
        <taxon>Pseudomonadati</taxon>
        <taxon>Verrucomicrobiota</taxon>
        <taxon>Verrucomicrobiia</taxon>
        <taxon>Verrucomicrobiales</taxon>
        <taxon>Verrucomicrobiaceae</taxon>
        <taxon>Luteolibacter</taxon>
    </lineage>
</organism>
<dbReference type="InterPro" id="IPR019837">
    <property type="entry name" value="CHP02597"/>
</dbReference>
<dbReference type="AlphaFoldDB" id="A0A934S6F6"/>
<proteinExistence type="predicted"/>
<keyword evidence="1" id="KW-0732">Signal</keyword>
<feature type="chain" id="PRO_5037807988" evidence="1">
    <location>
        <begin position="22"/>
        <end position="339"/>
    </location>
</feature>
<evidence type="ECO:0000256" key="1">
    <source>
        <dbReference type="SAM" id="SignalP"/>
    </source>
</evidence>
<name>A0A934S6F6_9BACT</name>
<evidence type="ECO:0000313" key="3">
    <source>
        <dbReference type="Proteomes" id="UP000603141"/>
    </source>
</evidence>
<gene>
    <name evidence="2" type="ORF">JIN85_13800</name>
</gene>